<dbReference type="RefSeq" id="WP_151057868.1">
    <property type="nucleotide sequence ID" value="NZ_CP044222.1"/>
</dbReference>
<protein>
    <recommendedName>
        <fullName evidence="3">DUF1127 domain-containing protein</fullName>
    </recommendedName>
</protein>
<organism evidence="1 2">
    <name type="scientific">Nitrincola iocasae</name>
    <dbReference type="NCBI Taxonomy" id="2614693"/>
    <lineage>
        <taxon>Bacteria</taxon>
        <taxon>Pseudomonadati</taxon>
        <taxon>Pseudomonadota</taxon>
        <taxon>Gammaproteobacteria</taxon>
        <taxon>Oceanospirillales</taxon>
        <taxon>Oceanospirillaceae</taxon>
        <taxon>Nitrincola</taxon>
    </lineage>
</organism>
<dbReference type="AlphaFoldDB" id="A0A5J6LHT4"/>
<evidence type="ECO:0008006" key="3">
    <source>
        <dbReference type="Google" id="ProtNLM"/>
    </source>
</evidence>
<reference evidence="1 2" key="1">
    <citation type="submission" date="2019-09" db="EMBL/GenBank/DDBJ databases">
        <title>Nitrincola iocasae sp. nov., a bacterium isolated from the sediment collected at a cold seep field in South China Sea.</title>
        <authorList>
            <person name="Zhang H."/>
            <person name="Wang H."/>
            <person name="Li C."/>
        </authorList>
    </citation>
    <scope>NUCLEOTIDE SEQUENCE [LARGE SCALE GENOMIC DNA]</scope>
    <source>
        <strain evidence="1 2">KXZD1103</strain>
    </source>
</reference>
<evidence type="ECO:0000313" key="2">
    <source>
        <dbReference type="Proteomes" id="UP000325606"/>
    </source>
</evidence>
<proteinExistence type="predicted"/>
<sequence>MFPLDLLHQLQRCFTRALTRQHIAHLDARLLQDVGLNPDGSHRLPQEKDTPNNLTIRAQLDVEQPTQHTAAPAVQKH</sequence>
<gene>
    <name evidence="1" type="ORF">F5I99_16415</name>
</gene>
<accession>A0A5J6LHT4</accession>
<keyword evidence="2" id="KW-1185">Reference proteome</keyword>
<dbReference type="KEGG" id="nik:F5I99_16415"/>
<evidence type="ECO:0000313" key="1">
    <source>
        <dbReference type="EMBL" id="QEW07943.1"/>
    </source>
</evidence>
<dbReference type="Proteomes" id="UP000325606">
    <property type="component" value="Chromosome"/>
</dbReference>
<name>A0A5J6LHT4_9GAMM</name>
<dbReference type="EMBL" id="CP044222">
    <property type="protein sequence ID" value="QEW07943.1"/>
    <property type="molecule type" value="Genomic_DNA"/>
</dbReference>